<feature type="compositionally biased region" description="Acidic residues" evidence="1">
    <location>
        <begin position="485"/>
        <end position="504"/>
    </location>
</feature>
<feature type="transmembrane region" description="Helical" evidence="2">
    <location>
        <begin position="382"/>
        <end position="401"/>
    </location>
</feature>
<evidence type="ECO:0000313" key="4">
    <source>
        <dbReference type="Proteomes" id="UP000574390"/>
    </source>
</evidence>
<evidence type="ECO:0000256" key="2">
    <source>
        <dbReference type="SAM" id="Phobius"/>
    </source>
</evidence>
<dbReference type="InterPro" id="IPR052187">
    <property type="entry name" value="MFSD1"/>
</dbReference>
<feature type="transmembrane region" description="Helical" evidence="2">
    <location>
        <begin position="129"/>
        <end position="151"/>
    </location>
</feature>
<dbReference type="PANTHER" id="PTHR23512">
    <property type="entry name" value="MAJOR FACILITATOR SUPERFAMILY DOMAIN-CONTAINING PROTEIN 1"/>
    <property type="match status" value="1"/>
</dbReference>
<feature type="compositionally biased region" description="Low complexity" evidence="1">
    <location>
        <begin position="44"/>
        <end position="57"/>
    </location>
</feature>
<name>A0A7J6QAM6_PEROL</name>
<feature type="transmembrane region" description="Helical" evidence="2">
    <location>
        <begin position="421"/>
        <end position="439"/>
    </location>
</feature>
<comment type="caution">
    <text evidence="3">The sequence shown here is derived from an EMBL/GenBank/DDBJ whole genome shotgun (WGS) entry which is preliminary data.</text>
</comment>
<feature type="region of interest" description="Disordered" evidence="1">
    <location>
        <begin position="1"/>
        <end position="61"/>
    </location>
</feature>
<proteinExistence type="predicted"/>
<dbReference type="GO" id="GO:0005765">
    <property type="term" value="C:lysosomal membrane"/>
    <property type="evidence" value="ECO:0007669"/>
    <property type="project" value="UniProtKB-SubCell"/>
</dbReference>
<feature type="transmembrane region" description="Helical" evidence="2">
    <location>
        <begin position="190"/>
        <end position="211"/>
    </location>
</feature>
<keyword evidence="2" id="KW-1133">Transmembrane helix</keyword>
<feature type="transmembrane region" description="Helical" evidence="2">
    <location>
        <begin position="528"/>
        <end position="547"/>
    </location>
</feature>
<evidence type="ECO:0000313" key="3">
    <source>
        <dbReference type="EMBL" id="KAF4705232.1"/>
    </source>
</evidence>
<feature type="transmembrane region" description="Helical" evidence="2">
    <location>
        <begin position="158"/>
        <end position="178"/>
    </location>
</feature>
<accession>A0A7J6QAM6</accession>
<reference evidence="3 4" key="1">
    <citation type="submission" date="2020-04" db="EMBL/GenBank/DDBJ databases">
        <title>Perkinsus olseni comparative genomics.</title>
        <authorList>
            <person name="Bogema D.R."/>
        </authorList>
    </citation>
    <scope>NUCLEOTIDE SEQUENCE [LARGE SCALE GENOMIC DNA]</scope>
    <source>
        <strain evidence="3">ATCC PRA-205</strain>
    </source>
</reference>
<feature type="transmembrane region" description="Helical" evidence="2">
    <location>
        <begin position="92"/>
        <end position="114"/>
    </location>
</feature>
<dbReference type="EMBL" id="JABANM010031055">
    <property type="protein sequence ID" value="KAF4705232.1"/>
    <property type="molecule type" value="Genomic_DNA"/>
</dbReference>
<feature type="compositionally biased region" description="Acidic residues" evidence="1">
    <location>
        <begin position="9"/>
        <end position="20"/>
    </location>
</feature>
<feature type="transmembrane region" description="Helical" evidence="2">
    <location>
        <begin position="218"/>
        <end position="241"/>
    </location>
</feature>
<feature type="transmembrane region" description="Helical" evidence="2">
    <location>
        <begin position="352"/>
        <end position="370"/>
    </location>
</feature>
<protein>
    <recommendedName>
        <fullName evidence="5">Major facilitator super domain-containing protein 1</fullName>
    </recommendedName>
</protein>
<evidence type="ECO:0008006" key="5">
    <source>
        <dbReference type="Google" id="ProtNLM"/>
    </source>
</evidence>
<feature type="transmembrane region" description="Helical" evidence="2">
    <location>
        <begin position="313"/>
        <end position="332"/>
    </location>
</feature>
<dbReference type="SUPFAM" id="SSF103473">
    <property type="entry name" value="MFS general substrate transporter"/>
    <property type="match status" value="1"/>
</dbReference>
<keyword evidence="2" id="KW-0812">Transmembrane</keyword>
<dbReference type="InterPro" id="IPR036259">
    <property type="entry name" value="MFS_trans_sf"/>
</dbReference>
<feature type="transmembrane region" description="Helical" evidence="2">
    <location>
        <begin position="253"/>
        <end position="274"/>
    </location>
</feature>
<dbReference type="AlphaFoldDB" id="A0A7J6QAM6"/>
<gene>
    <name evidence="3" type="ORF">FOZ62_030649</name>
</gene>
<feature type="transmembrane region" description="Helical" evidence="2">
    <location>
        <begin position="451"/>
        <end position="473"/>
    </location>
</feature>
<feature type="region of interest" description="Disordered" evidence="1">
    <location>
        <begin position="485"/>
        <end position="519"/>
    </location>
</feature>
<organism evidence="3 4">
    <name type="scientific">Perkinsus olseni</name>
    <name type="common">Perkinsus atlanticus</name>
    <dbReference type="NCBI Taxonomy" id="32597"/>
    <lineage>
        <taxon>Eukaryota</taxon>
        <taxon>Sar</taxon>
        <taxon>Alveolata</taxon>
        <taxon>Perkinsozoa</taxon>
        <taxon>Perkinsea</taxon>
        <taxon>Perkinsida</taxon>
        <taxon>Perkinsidae</taxon>
        <taxon>Perkinsus</taxon>
    </lineage>
</organism>
<dbReference type="Gene3D" id="1.20.1250.20">
    <property type="entry name" value="MFS general substrate transporter like domains"/>
    <property type="match status" value="1"/>
</dbReference>
<sequence>MTSSVGPCLEEDDDGDELDEFCSLKSGSSGSEFLTPRVEPAEPPSSETSSTLPLLSQLPPPHTVDGNPNRRSFWTSCLKYVVDPRRIFHRCLLHLLICLYIPGAYFADSVLAAYKTQILEYLRIDHERFALLFSLPSLTGVLCGPFGVMVAKYGSTKSALSAATLTCVGSALVVVGLQNRAYLVVLLGRVVFWTFLYILCVVQTVLCYRLFSGSALVAAYGLIIVACRTGGLVGSAFNAVLLSWYQGDVVKAISFSSAMAAVGLVCAIAFAVLYKGTRTARLVWPLLSRRDVATSELSTSNATHRYSLRTLPALYWVLWLALGLLYAAIFPFETIAVDYYVGDWGMTQQRAGKTTTLLLAFTFITIGLVGQATRLTASPLGFMILTGWGYALGGTCAWVLASDILSAANCRSPPIEAAAVAMLYVSLGVMLFISSYVAGVIRDHSRDYRPCLLFFTSLSSAAWACAAVLHYSALKGSLSVVRSEDDDYDDEGAEGDDLSEETDETPSREWTVPAPSSSLDSHASVTEFVWKVPVVVAMLLAWYYGILHDGR</sequence>
<dbReference type="PANTHER" id="PTHR23512:SF12">
    <property type="entry name" value="TRANSPORTER, PUTATIVE (AFU_ORTHOLOGUE AFUA_4G00260)-RELATED"/>
    <property type="match status" value="1"/>
</dbReference>
<evidence type="ECO:0000256" key="1">
    <source>
        <dbReference type="SAM" id="MobiDB-lite"/>
    </source>
</evidence>
<dbReference type="Proteomes" id="UP000574390">
    <property type="component" value="Unassembled WGS sequence"/>
</dbReference>
<keyword evidence="2" id="KW-0472">Membrane</keyword>